<dbReference type="GO" id="GO:0000209">
    <property type="term" value="P:protein polyubiquitination"/>
    <property type="evidence" value="ECO:0007669"/>
    <property type="project" value="TreeGrafter"/>
</dbReference>
<dbReference type="EMBL" id="OC878599">
    <property type="protein sequence ID" value="CAD7640687.1"/>
    <property type="molecule type" value="Genomic_DNA"/>
</dbReference>
<dbReference type="PANTHER" id="PTHR13492:SF2">
    <property type="entry name" value="RING FINGER PROTEIN 37"/>
    <property type="match status" value="1"/>
</dbReference>
<name>A0A7R9QDY8_9ACAR</name>
<evidence type="ECO:0000313" key="2">
    <source>
        <dbReference type="EMBL" id="CAD7640687.1"/>
    </source>
</evidence>
<dbReference type="GO" id="GO:0031625">
    <property type="term" value="F:ubiquitin protein ligase binding"/>
    <property type="evidence" value="ECO:0007669"/>
    <property type="project" value="TreeGrafter"/>
</dbReference>
<organism evidence="2">
    <name type="scientific">Medioppia subpectinata</name>
    <dbReference type="NCBI Taxonomy" id="1979941"/>
    <lineage>
        <taxon>Eukaryota</taxon>
        <taxon>Metazoa</taxon>
        <taxon>Ecdysozoa</taxon>
        <taxon>Arthropoda</taxon>
        <taxon>Chelicerata</taxon>
        <taxon>Arachnida</taxon>
        <taxon>Acari</taxon>
        <taxon>Acariformes</taxon>
        <taxon>Sarcoptiformes</taxon>
        <taxon>Oribatida</taxon>
        <taxon>Brachypylina</taxon>
        <taxon>Oppioidea</taxon>
        <taxon>Oppiidae</taxon>
        <taxon>Medioppia</taxon>
    </lineage>
</organism>
<dbReference type="OrthoDB" id="20295at2759"/>
<dbReference type="AlphaFoldDB" id="A0A7R9QDY8"/>
<protein>
    <recommendedName>
        <fullName evidence="1">RING finger protein 37 N-terminal domain-containing protein</fullName>
    </recommendedName>
</protein>
<feature type="domain" description="RING finger protein 37 N-terminal" evidence="1">
    <location>
        <begin position="16"/>
        <end position="93"/>
    </location>
</feature>
<dbReference type="PANTHER" id="PTHR13492">
    <property type="entry name" value="RING FINGER PROTEIN 37"/>
    <property type="match status" value="1"/>
</dbReference>
<gene>
    <name evidence="2" type="ORF">OSB1V03_LOCUS18322</name>
</gene>
<accession>A0A7R9QDY8</accession>
<dbReference type="EMBL" id="CAJPIZ010024024">
    <property type="protein sequence ID" value="CAG2118370.1"/>
    <property type="molecule type" value="Genomic_DNA"/>
</dbReference>
<sequence length="124" mass="14661">MWFNIMSEELFTNELQTIECKQISSDSHSIDNLFSDDVHRRRLGFRTEPFVRPPLEITLRSRYRFNLKELEIGLKLNDNQSSSLEIYSATDSQDYRLIARQYDCRPFDALSLKNVCFRLNSTLS</sequence>
<dbReference type="InterPro" id="IPR045696">
    <property type="entry name" value="Ubox5_N"/>
</dbReference>
<proteinExistence type="predicted"/>
<evidence type="ECO:0000313" key="3">
    <source>
        <dbReference type="Proteomes" id="UP000759131"/>
    </source>
</evidence>
<keyword evidence="3" id="KW-1185">Reference proteome</keyword>
<reference evidence="2" key="1">
    <citation type="submission" date="2020-11" db="EMBL/GenBank/DDBJ databases">
        <authorList>
            <person name="Tran Van P."/>
        </authorList>
    </citation>
    <scope>NUCLEOTIDE SEQUENCE</scope>
</reference>
<dbReference type="GO" id="GO:0034450">
    <property type="term" value="F:ubiquitin-ubiquitin ligase activity"/>
    <property type="evidence" value="ECO:0007669"/>
    <property type="project" value="TreeGrafter"/>
</dbReference>
<feature type="non-terminal residue" evidence="2">
    <location>
        <position position="124"/>
    </location>
</feature>
<dbReference type="Proteomes" id="UP000759131">
    <property type="component" value="Unassembled WGS sequence"/>
</dbReference>
<dbReference type="GO" id="GO:0005634">
    <property type="term" value="C:nucleus"/>
    <property type="evidence" value="ECO:0007669"/>
    <property type="project" value="TreeGrafter"/>
</dbReference>
<dbReference type="Pfam" id="PF19318">
    <property type="entry name" value="DUF5918"/>
    <property type="match status" value="1"/>
</dbReference>
<dbReference type="InterPro" id="IPR039847">
    <property type="entry name" value="Ubox5"/>
</dbReference>
<evidence type="ECO:0000259" key="1">
    <source>
        <dbReference type="Pfam" id="PF19318"/>
    </source>
</evidence>